<dbReference type="SUPFAM" id="SSF56801">
    <property type="entry name" value="Acetyl-CoA synthetase-like"/>
    <property type="match status" value="1"/>
</dbReference>
<dbReference type="InterPro" id="IPR042099">
    <property type="entry name" value="ANL_N_sf"/>
</dbReference>
<dbReference type="GO" id="GO:0005524">
    <property type="term" value="F:ATP binding"/>
    <property type="evidence" value="ECO:0007669"/>
    <property type="project" value="UniProtKB-KW"/>
</dbReference>
<feature type="domain" description="AMP-dependent synthetase/ligase" evidence="3">
    <location>
        <begin position="19"/>
        <end position="443"/>
    </location>
</feature>
<evidence type="ECO:0000259" key="3">
    <source>
        <dbReference type="Pfam" id="PF00501"/>
    </source>
</evidence>
<gene>
    <name evidence="4" type="ORF">HMPREF9465_00061</name>
</gene>
<dbReference type="GO" id="GO:0004467">
    <property type="term" value="F:long-chain fatty acid-CoA ligase activity"/>
    <property type="evidence" value="ECO:0007669"/>
    <property type="project" value="TreeGrafter"/>
</dbReference>
<dbReference type="Pfam" id="PF23562">
    <property type="entry name" value="AMP-binding_C_3"/>
    <property type="match status" value="1"/>
</dbReference>
<accession>K1K0K8</accession>
<dbReference type="CDD" id="cd05907">
    <property type="entry name" value="VL_LC_FACS_like"/>
    <property type="match status" value="1"/>
</dbReference>
<name>K1K0K8_9BURK</name>
<evidence type="ECO:0000313" key="5">
    <source>
        <dbReference type="Proteomes" id="UP000005835"/>
    </source>
</evidence>
<dbReference type="InterPro" id="IPR000873">
    <property type="entry name" value="AMP-dep_synth/lig_dom"/>
</dbReference>
<dbReference type="PATRIC" id="fig|742823.3.peg.66"/>
<dbReference type="Gene3D" id="3.40.50.12780">
    <property type="entry name" value="N-terminal domain of ligase-like"/>
    <property type="match status" value="1"/>
</dbReference>
<dbReference type="GO" id="GO:0016020">
    <property type="term" value="C:membrane"/>
    <property type="evidence" value="ECO:0007669"/>
    <property type="project" value="TreeGrafter"/>
</dbReference>
<comment type="caution">
    <text evidence="4">The sequence shown here is derived from an EMBL/GenBank/DDBJ whole genome shotgun (WGS) entry which is preliminary data.</text>
</comment>
<reference evidence="4 5" key="1">
    <citation type="submission" date="2012-05" db="EMBL/GenBank/DDBJ databases">
        <title>The Genome Sequence of Sutterella wadsworthensis 2_1_59BFAA.</title>
        <authorList>
            <consortium name="The Broad Institute Genome Sequencing Platform"/>
            <person name="Earl A."/>
            <person name="Ward D."/>
            <person name="Feldgarden M."/>
            <person name="Gevers D."/>
            <person name="Daigneault M."/>
            <person name="Strauss J."/>
            <person name="Allen-Vercoe E."/>
            <person name="Walker B."/>
            <person name="Young S.K."/>
            <person name="Zeng Q."/>
            <person name="Gargeya S."/>
            <person name="Fitzgerald M."/>
            <person name="Haas B."/>
            <person name="Abouelleil A."/>
            <person name="Alvarado L."/>
            <person name="Arachchi H.M."/>
            <person name="Berlin A.M."/>
            <person name="Chapman S.B."/>
            <person name="Goldberg J."/>
            <person name="Griggs A."/>
            <person name="Gujja S."/>
            <person name="Hansen M."/>
            <person name="Howarth C."/>
            <person name="Imamovic A."/>
            <person name="Larimer J."/>
            <person name="McCowen C."/>
            <person name="Montmayeur A."/>
            <person name="Murphy C."/>
            <person name="Neiman D."/>
            <person name="Pearson M."/>
            <person name="Priest M."/>
            <person name="Roberts A."/>
            <person name="Saif S."/>
            <person name="Shea T."/>
            <person name="Sisk P."/>
            <person name="Sykes S."/>
            <person name="Wortman J."/>
            <person name="Nusbaum C."/>
            <person name="Birren B."/>
        </authorList>
    </citation>
    <scope>NUCLEOTIDE SEQUENCE [LARGE SCALE GENOMIC DNA]</scope>
    <source>
        <strain evidence="4 5">2_1_59BFAA</strain>
    </source>
</reference>
<proteinExistence type="predicted"/>
<dbReference type="Pfam" id="PF00501">
    <property type="entry name" value="AMP-binding"/>
    <property type="match status" value="1"/>
</dbReference>
<dbReference type="PANTHER" id="PTHR43272:SF33">
    <property type="entry name" value="AMP-BINDING DOMAIN-CONTAINING PROTEIN-RELATED"/>
    <property type="match status" value="1"/>
</dbReference>
<dbReference type="EMBL" id="ADMG01000002">
    <property type="protein sequence ID" value="EKB32378.1"/>
    <property type="molecule type" value="Genomic_DNA"/>
</dbReference>
<dbReference type="HOGENOM" id="CLU_000022_45_5_4"/>
<evidence type="ECO:0000256" key="2">
    <source>
        <dbReference type="ARBA" id="ARBA00022840"/>
    </source>
</evidence>
<keyword evidence="5" id="KW-1185">Reference proteome</keyword>
<dbReference type="STRING" id="742823.HMPREF9465_00061"/>
<keyword evidence="1" id="KW-0547">Nucleotide-binding</keyword>
<dbReference type="eggNOG" id="COG1022">
    <property type="taxonomic scope" value="Bacteria"/>
</dbReference>
<dbReference type="PANTHER" id="PTHR43272">
    <property type="entry name" value="LONG-CHAIN-FATTY-ACID--COA LIGASE"/>
    <property type="match status" value="1"/>
</dbReference>
<protein>
    <recommendedName>
        <fullName evidence="3">AMP-dependent synthetase/ligase domain-containing protein</fullName>
    </recommendedName>
</protein>
<dbReference type="RefSeq" id="WP_005432990.1">
    <property type="nucleotide sequence ID" value="NZ_JH815513.1"/>
</dbReference>
<dbReference type="Proteomes" id="UP000005835">
    <property type="component" value="Unassembled WGS sequence"/>
</dbReference>
<sequence>MTNTRSFVDDFRTIPDMLRHTVAAWPEREAFRQYDYAERRWYSITWRTFHEQVMRWRRAFTHMGLVKGERVAMLLTNCIDAVTFDEAALCGGLVPTPLHAIDTAGSSAYILRDSNARFLVTTSRARWNAIAEAAGEEGLPDMQLVVFTNEQVEPGSVTHLGGRDIVLSSLEGWLATGEGVSDDELPPEPCADDLAGFIYTSGTTGRPKGVMITHRNIVSNVQQINKCYDFNEEDVFLSFLPFSHTFERTVAHYNSLANGGAMAFARNAAQIENDLREVRPTLMCSVPRIYEKIHQRLLHELAESSEEKRHQTAWALETGWRRFAEANHLPIELSPRAQLDETVWPQLDVEIASEVREIFGGRLRATFAGGASLNYAVARFFCALGINILQLYGLTETSPIVSFTRMKDNHPDCVGHPVPDCEVKLGANDELLVRGPQVMKGYWNRPLDTAAAFEDGWFRTGDQADLSDGGRVRIKGRIKEIIVTSTGEKIPPVDVEFAIQEDRLFEQVLVIGDNLPYVTCLVVVNPKLWPAFCADLDLDPEDPATLQSRDVQRQCLRRVRHACRAFPQYGVPRAVAITREPWTVDNGLLTPTMKLRRPQIMTAHAKLIERLYASR</sequence>
<dbReference type="InterPro" id="IPR020845">
    <property type="entry name" value="AMP-binding_CS"/>
</dbReference>
<evidence type="ECO:0000313" key="4">
    <source>
        <dbReference type="EMBL" id="EKB32378.1"/>
    </source>
</evidence>
<dbReference type="PROSITE" id="PS00455">
    <property type="entry name" value="AMP_BINDING"/>
    <property type="match status" value="1"/>
</dbReference>
<evidence type="ECO:0000256" key="1">
    <source>
        <dbReference type="ARBA" id="ARBA00022741"/>
    </source>
</evidence>
<dbReference type="AlphaFoldDB" id="K1K0K8"/>
<keyword evidence="2" id="KW-0067">ATP-binding</keyword>
<organism evidence="4 5">
    <name type="scientific">Sutterella wadsworthensis 2_1_59BFAA</name>
    <dbReference type="NCBI Taxonomy" id="742823"/>
    <lineage>
        <taxon>Bacteria</taxon>
        <taxon>Pseudomonadati</taxon>
        <taxon>Pseudomonadota</taxon>
        <taxon>Betaproteobacteria</taxon>
        <taxon>Burkholderiales</taxon>
        <taxon>Sutterellaceae</taxon>
        <taxon>Sutterella</taxon>
    </lineage>
</organism>